<evidence type="ECO:0000256" key="2">
    <source>
        <dbReference type="ARBA" id="ARBA00007589"/>
    </source>
</evidence>
<dbReference type="EMBL" id="QCYY01002259">
    <property type="protein sequence ID" value="ROT71711.1"/>
    <property type="molecule type" value="Genomic_DNA"/>
</dbReference>
<dbReference type="SMART" id="SM00852">
    <property type="entry name" value="MoCF_biosynth"/>
    <property type="match status" value="1"/>
</dbReference>
<dbReference type="OrthoDB" id="270728at2759"/>
<dbReference type="InterPro" id="IPR002500">
    <property type="entry name" value="PAPS_reduct_dom"/>
</dbReference>
<reference evidence="15 16" key="1">
    <citation type="submission" date="2018-04" db="EMBL/GenBank/DDBJ databases">
        <authorList>
            <person name="Zhang X."/>
            <person name="Yuan J."/>
            <person name="Li F."/>
            <person name="Xiang J."/>
        </authorList>
    </citation>
    <scope>NUCLEOTIDE SEQUENCE [LARGE SCALE GENOMIC DNA]</scope>
    <source>
        <tissue evidence="15">Muscle</tissue>
    </source>
</reference>
<dbReference type="GO" id="GO:0003919">
    <property type="term" value="F:FMN adenylyltransferase activity"/>
    <property type="evidence" value="ECO:0007669"/>
    <property type="project" value="UniProtKB-EC"/>
</dbReference>
<comment type="pathway">
    <text evidence="1">Cofactor biosynthesis; FAD biosynthesis; FAD from FMN: step 1/1.</text>
</comment>
<keyword evidence="4" id="KW-0285">Flavoprotein</keyword>
<evidence type="ECO:0000256" key="7">
    <source>
        <dbReference type="ARBA" id="ARBA00022695"/>
    </source>
</evidence>
<evidence type="ECO:0000256" key="6">
    <source>
        <dbReference type="ARBA" id="ARBA00022679"/>
    </source>
</evidence>
<dbReference type="InterPro" id="IPR014729">
    <property type="entry name" value="Rossmann-like_a/b/a_fold"/>
</dbReference>
<feature type="domain" description="MoaB/Mog" evidence="14">
    <location>
        <begin position="75"/>
        <end position="241"/>
    </location>
</feature>
<dbReference type="CDD" id="cd23948">
    <property type="entry name" value="FAD_synthase"/>
    <property type="match status" value="1"/>
</dbReference>
<dbReference type="InterPro" id="IPR056596">
    <property type="entry name" value="FLAD1_M"/>
</dbReference>
<organism evidence="15 16">
    <name type="scientific">Penaeus vannamei</name>
    <name type="common">Whiteleg shrimp</name>
    <name type="synonym">Litopenaeus vannamei</name>
    <dbReference type="NCBI Taxonomy" id="6689"/>
    <lineage>
        <taxon>Eukaryota</taxon>
        <taxon>Metazoa</taxon>
        <taxon>Ecdysozoa</taxon>
        <taxon>Arthropoda</taxon>
        <taxon>Crustacea</taxon>
        <taxon>Multicrustacea</taxon>
        <taxon>Malacostraca</taxon>
        <taxon>Eumalacostraca</taxon>
        <taxon>Eucarida</taxon>
        <taxon>Decapoda</taxon>
        <taxon>Dendrobranchiata</taxon>
        <taxon>Penaeoidea</taxon>
        <taxon>Penaeidae</taxon>
        <taxon>Penaeus</taxon>
    </lineage>
</organism>
<keyword evidence="5" id="KW-0288">FMN</keyword>
<evidence type="ECO:0000256" key="1">
    <source>
        <dbReference type="ARBA" id="ARBA00004726"/>
    </source>
</evidence>
<accession>A0A3R7PN01</accession>
<evidence type="ECO:0000313" key="15">
    <source>
        <dbReference type="EMBL" id="ROT71711.1"/>
    </source>
</evidence>
<reference evidence="15 16" key="2">
    <citation type="submission" date="2019-01" db="EMBL/GenBank/DDBJ databases">
        <title>The decoding of complex shrimp genome reveals the adaptation for benthos swimmer, frequently molting mechanism and breeding impact on genome.</title>
        <authorList>
            <person name="Sun Y."/>
            <person name="Gao Y."/>
            <person name="Yu Y."/>
        </authorList>
    </citation>
    <scope>NUCLEOTIDE SEQUENCE [LARGE SCALE GENOMIC DNA]</scope>
    <source>
        <tissue evidence="15">Muscle</tissue>
    </source>
</reference>
<sequence length="555" mass="62700">MNLISQVLWQGGRWGAAIKSVNPARRTVTPAVNTLGRRRSYRASFPGVHRGLHTTFVRMSEQNGIPEASSVPTAGIIIIGDEILKGQTRDTNTHFLSKHLHSYGVKVQRVSVIPDDVPTIAKEVAQFSKAYTFVLTSGGIGPTHDDLTFEGVAAAFEEKVHPHPLLVKLISGFFKTDDLSSPAMKMAHIPESAELHFGEDKSKGVKSRYPIISVKNVTIFPGVPHLLERAFALLGEKLFHRPGMGFKVHRVFLTADEVSIATYLNDTVAKYPSVSFGSYPKLFHSYYKTKITMESLDEEILQEAEQYFKSQLEEGTVIDYMEDTVTSPWDYIDNLSVLNPSLEAPLQEALDILNQCFDRYSPEEICICYNGGKDCLVVLHLAYALMQKKYPKNKLQAVYITEPKAFPQVTEFVQHSVNRYDLDCDIIPGPMKAALAKVLENRPKIKAMIMGTRRSDPYSDELDFFSPTDKDWPAMMRVNPILNWKYSNVWDFIRGLYLPYCPLYDRGYTSLGSQDNTLPNPLLETRDRIGQVVYLPAYTLKEEDMERKGRISSKH</sequence>
<dbReference type="PANTHER" id="PTHR23293:SF9">
    <property type="entry name" value="FAD SYNTHASE"/>
    <property type="match status" value="1"/>
</dbReference>
<evidence type="ECO:0000259" key="14">
    <source>
        <dbReference type="SMART" id="SM00852"/>
    </source>
</evidence>
<dbReference type="Pfam" id="PF00994">
    <property type="entry name" value="MoCF_biosynth"/>
    <property type="match status" value="1"/>
</dbReference>
<evidence type="ECO:0000256" key="10">
    <source>
        <dbReference type="ARBA" id="ARBA00022840"/>
    </source>
</evidence>
<comment type="catalytic activity">
    <reaction evidence="13">
        <text>FMN + ATP + H(+) = FAD + diphosphate</text>
        <dbReference type="Rhea" id="RHEA:17237"/>
        <dbReference type="ChEBI" id="CHEBI:15378"/>
        <dbReference type="ChEBI" id="CHEBI:30616"/>
        <dbReference type="ChEBI" id="CHEBI:33019"/>
        <dbReference type="ChEBI" id="CHEBI:57692"/>
        <dbReference type="ChEBI" id="CHEBI:58210"/>
        <dbReference type="EC" id="2.7.7.2"/>
    </reaction>
</comment>
<dbReference type="GO" id="GO:0006747">
    <property type="term" value="P:FAD biosynthetic process"/>
    <property type="evidence" value="ECO:0007669"/>
    <property type="project" value="TreeGrafter"/>
</dbReference>
<dbReference type="Proteomes" id="UP000283509">
    <property type="component" value="Unassembled WGS sequence"/>
</dbReference>
<dbReference type="SUPFAM" id="SSF52402">
    <property type="entry name" value="Adenine nucleotide alpha hydrolases-like"/>
    <property type="match status" value="1"/>
</dbReference>
<evidence type="ECO:0000256" key="11">
    <source>
        <dbReference type="ARBA" id="ARBA00031145"/>
    </source>
</evidence>
<evidence type="ECO:0000256" key="12">
    <source>
        <dbReference type="ARBA" id="ARBA00031871"/>
    </source>
</evidence>
<evidence type="ECO:0000256" key="5">
    <source>
        <dbReference type="ARBA" id="ARBA00022643"/>
    </source>
</evidence>
<keyword evidence="7" id="KW-0548">Nucleotidyltransferase</keyword>
<keyword evidence="6" id="KW-0808">Transferase</keyword>
<evidence type="ECO:0000313" key="16">
    <source>
        <dbReference type="Proteomes" id="UP000283509"/>
    </source>
</evidence>
<dbReference type="Pfam" id="PF01507">
    <property type="entry name" value="PAPS_reduct"/>
    <property type="match status" value="2"/>
</dbReference>
<dbReference type="SUPFAM" id="SSF53218">
    <property type="entry name" value="Molybdenum cofactor biosynthesis proteins"/>
    <property type="match status" value="1"/>
</dbReference>
<dbReference type="InterPro" id="IPR036425">
    <property type="entry name" value="MoaB/Mog-like_dom_sf"/>
</dbReference>
<evidence type="ECO:0000256" key="4">
    <source>
        <dbReference type="ARBA" id="ARBA00022630"/>
    </source>
</evidence>
<dbReference type="PANTHER" id="PTHR23293">
    <property type="entry name" value="FAD SYNTHETASE-RELATED FMN ADENYLYLTRANSFERASE"/>
    <property type="match status" value="1"/>
</dbReference>
<keyword evidence="10" id="KW-0067">ATP-binding</keyword>
<dbReference type="Gene3D" id="3.40.50.620">
    <property type="entry name" value="HUPs"/>
    <property type="match status" value="1"/>
</dbReference>
<keyword evidence="8" id="KW-0547">Nucleotide-binding</keyword>
<dbReference type="GO" id="GO:0005524">
    <property type="term" value="F:ATP binding"/>
    <property type="evidence" value="ECO:0007669"/>
    <property type="project" value="UniProtKB-KW"/>
</dbReference>
<evidence type="ECO:0000256" key="8">
    <source>
        <dbReference type="ARBA" id="ARBA00022741"/>
    </source>
</evidence>
<comment type="caution">
    <text evidence="15">The sequence shown here is derived from an EMBL/GenBank/DDBJ whole genome shotgun (WGS) entry which is preliminary data.</text>
</comment>
<keyword evidence="9" id="KW-0274">FAD</keyword>
<evidence type="ECO:0000256" key="13">
    <source>
        <dbReference type="ARBA" id="ARBA00049494"/>
    </source>
</evidence>
<dbReference type="STRING" id="6689.A0A3R7PN01"/>
<evidence type="ECO:0000256" key="9">
    <source>
        <dbReference type="ARBA" id="ARBA00022827"/>
    </source>
</evidence>
<protein>
    <recommendedName>
        <fullName evidence="3">FAD synthase</fullName>
        <ecNumber evidence="3">2.7.7.2</ecNumber>
    </recommendedName>
    <alternativeName>
        <fullName evidence="11">FAD pyrophosphorylase</fullName>
    </alternativeName>
    <alternativeName>
        <fullName evidence="12">FMN adenylyltransferase</fullName>
    </alternativeName>
</protein>
<comment type="similarity">
    <text evidence="2">In the N-terminal section; belongs to the MoaB/Mog family.</text>
</comment>
<evidence type="ECO:0000256" key="3">
    <source>
        <dbReference type="ARBA" id="ARBA00012393"/>
    </source>
</evidence>
<dbReference type="InterPro" id="IPR001453">
    <property type="entry name" value="MoaB/Mog_dom"/>
</dbReference>
<name>A0A3R7PN01_PENVA</name>
<dbReference type="EC" id="2.7.7.2" evidence="3"/>
<keyword evidence="16" id="KW-1185">Reference proteome</keyword>
<proteinExistence type="inferred from homology"/>
<dbReference type="CDD" id="cd00885">
    <property type="entry name" value="cinA"/>
    <property type="match status" value="1"/>
</dbReference>
<gene>
    <name evidence="15" type="ORF">C7M84_009954</name>
</gene>
<dbReference type="AlphaFoldDB" id="A0A3R7PN01"/>
<dbReference type="Pfam" id="PF24102">
    <property type="entry name" value="FLAD1_M"/>
    <property type="match status" value="1"/>
</dbReference>
<dbReference type="Gene3D" id="3.40.980.10">
    <property type="entry name" value="MoaB/Mog-like domain"/>
    <property type="match status" value="1"/>
</dbReference>